<organism evidence="1">
    <name type="scientific">Rhodopseudomonas palustris (strain ATCC BAA-98 / CGA009)</name>
    <dbReference type="NCBI Taxonomy" id="258594"/>
    <lineage>
        <taxon>Bacteria</taxon>
        <taxon>Pseudomonadati</taxon>
        <taxon>Pseudomonadota</taxon>
        <taxon>Alphaproteobacteria</taxon>
        <taxon>Hyphomicrobiales</taxon>
        <taxon>Nitrobacteraceae</taxon>
        <taxon>Rhodopseudomonas</taxon>
    </lineage>
</organism>
<proteinExistence type="predicted"/>
<dbReference type="Pfam" id="PF12915">
    <property type="entry name" value="DUF3833"/>
    <property type="match status" value="1"/>
</dbReference>
<evidence type="ECO:0000313" key="1">
    <source>
        <dbReference type="EMBL" id="CAE28431.1"/>
    </source>
</evidence>
<dbReference type="AlphaFoldDB" id="Q6N5I4"/>
<dbReference type="eggNOG" id="ENOG50312I0">
    <property type="taxonomic scope" value="Bacteria"/>
</dbReference>
<accession>Q6N5I4</accession>
<dbReference type="PhylomeDB" id="Q6N5I4"/>
<dbReference type="InterPro" id="IPR024409">
    <property type="entry name" value="DUF3833"/>
</dbReference>
<reference evidence="1" key="1">
    <citation type="journal article" date="2004" name="Nat. Biotechnol.">
        <title>Complete genome sequence of the metabolically versatile photosynthetic bacterium Rhodopseudomonas palustris.</title>
        <authorList>
            <person name="Larimer F.W."/>
            <person name="Chain P."/>
            <person name="Hauser L."/>
            <person name="Lamerdin J."/>
            <person name="Malfatti S."/>
            <person name="Do L."/>
            <person name="Land M.L."/>
            <person name="Pelletier D.A."/>
            <person name="Beatty J.T."/>
            <person name="Lang A.S."/>
            <person name="Tabita F.R."/>
            <person name="Gibson J.L."/>
            <person name="Hanson T.E."/>
            <person name="Bobst C."/>
            <person name="Torres J.L."/>
            <person name="Peres C."/>
            <person name="Harrison F.H."/>
            <person name="Gibson J."/>
            <person name="Harwood C.S."/>
        </authorList>
    </citation>
    <scope>NUCLEOTIDE SEQUENCE [LARGE SCALE GENOMIC DNA]</scope>
    <source>
        <strain evidence="1">CGA009</strain>
    </source>
</reference>
<protein>
    <recommendedName>
        <fullName evidence="2">DUF3833 domain-containing protein</fullName>
    </recommendedName>
</protein>
<dbReference type="EMBL" id="BX572602">
    <property type="protein sequence ID" value="CAE28431.1"/>
    <property type="molecule type" value="Genomic_DNA"/>
</dbReference>
<dbReference type="HOGENOM" id="CLU_113723_0_0_5"/>
<evidence type="ECO:0008006" key="2">
    <source>
        <dbReference type="Google" id="ProtNLM"/>
    </source>
</evidence>
<sequence length="163" mass="18368">MERPMSIKDFEDTVPVFLPEQFFNGRLEGWAVLESLVGGLQKRATIQAEGRWDAAAQTVSFSETYRFDDGYRDTLKWTIRKLGPGRYSGAEPRVDDAAEGDQAGCAFNWRYTRDTPQPDGSSTKLNFDDWFYLIEPNACIVRGSAGRLGLPFATGHVTYRKIS</sequence>
<gene>
    <name evidence="1" type="ordered locus">RPA2990</name>
</gene>
<dbReference type="STRING" id="258594.RPA2990"/>
<name>Q6N5I4_RHOPA</name>